<proteinExistence type="predicted"/>
<keyword evidence="1" id="KW-0732">Signal</keyword>
<dbReference type="Proteomes" id="UP000238949">
    <property type="component" value="Unassembled WGS sequence"/>
</dbReference>
<reference evidence="4" key="1">
    <citation type="journal article" date="2020" name="Int. J. Syst. Evol. Microbiol.">
        <title>Alteromonas alba sp. nov., a marine bacterium isolated from the seawater of the West Pacific Ocean.</title>
        <authorList>
            <person name="Sun C."/>
            <person name="Wu Y.-H."/>
            <person name="Xamxidin M."/>
            <person name="Cheng H."/>
            <person name="Xu X.-W."/>
        </authorList>
    </citation>
    <scope>NUCLEOTIDE SEQUENCE [LARGE SCALE GENOMIC DNA]</scope>
    <source>
        <strain evidence="4">190</strain>
    </source>
</reference>
<dbReference type="PROSITE" id="PS51662">
    <property type="entry name" value="BP_PHYTASE"/>
    <property type="match status" value="2"/>
</dbReference>
<dbReference type="SUPFAM" id="SSF50956">
    <property type="entry name" value="Thermostable phytase (3-phytase)"/>
    <property type="match status" value="2"/>
</dbReference>
<dbReference type="InterPro" id="IPR003431">
    <property type="entry name" value="B-propeller_Phytase"/>
</dbReference>
<protein>
    <submittedName>
        <fullName evidence="3">3-phytase</fullName>
    </submittedName>
</protein>
<dbReference type="Gene3D" id="2.120.10.30">
    <property type="entry name" value="TolB, C-terminal domain"/>
    <property type="match status" value="2"/>
</dbReference>
<feature type="domain" description="BPP" evidence="2">
    <location>
        <begin position="24"/>
        <end position="298"/>
    </location>
</feature>
<comment type="caution">
    <text evidence="3">The sequence shown here is derived from an EMBL/GenBank/DDBJ whole genome shotgun (WGS) entry which is preliminary data.</text>
</comment>
<evidence type="ECO:0000313" key="3">
    <source>
        <dbReference type="EMBL" id="PRO75625.1"/>
    </source>
</evidence>
<keyword evidence="4" id="KW-1185">Reference proteome</keyword>
<organism evidence="3 4">
    <name type="scientific">Alteromonas alba</name>
    <dbReference type="NCBI Taxonomy" id="2079529"/>
    <lineage>
        <taxon>Bacteria</taxon>
        <taxon>Pseudomonadati</taxon>
        <taxon>Pseudomonadota</taxon>
        <taxon>Gammaproteobacteria</taxon>
        <taxon>Alteromonadales</taxon>
        <taxon>Alteromonadaceae</taxon>
        <taxon>Alteromonas/Salinimonas group</taxon>
        <taxon>Alteromonas</taxon>
    </lineage>
</organism>
<dbReference type="RefSeq" id="WP_105932844.1">
    <property type="nucleotide sequence ID" value="NZ_PVNP01000003.1"/>
</dbReference>
<dbReference type="PROSITE" id="PS51257">
    <property type="entry name" value="PROKAR_LIPOPROTEIN"/>
    <property type="match status" value="1"/>
</dbReference>
<name>A0A2S9VH92_9ALTE</name>
<dbReference type="Pfam" id="PF02333">
    <property type="entry name" value="Phytase"/>
    <property type="match status" value="1"/>
</dbReference>
<evidence type="ECO:0000313" key="4">
    <source>
        <dbReference type="Proteomes" id="UP000238949"/>
    </source>
</evidence>
<feature type="chain" id="PRO_5015728660" evidence="1">
    <location>
        <begin position="22"/>
        <end position="629"/>
    </location>
</feature>
<dbReference type="OrthoDB" id="8696437at2"/>
<gene>
    <name evidence="3" type="ORF">C6Y40_00575</name>
</gene>
<dbReference type="InterPro" id="IPR011042">
    <property type="entry name" value="6-blade_b-propeller_TolB-like"/>
</dbReference>
<evidence type="ECO:0000259" key="2">
    <source>
        <dbReference type="PROSITE" id="PS51662"/>
    </source>
</evidence>
<feature type="domain" description="BPP" evidence="2">
    <location>
        <begin position="304"/>
        <end position="625"/>
    </location>
</feature>
<dbReference type="GO" id="GO:0016158">
    <property type="term" value="F:inositol hexakisphosphate 3-phosphatase activity"/>
    <property type="evidence" value="ECO:0007669"/>
    <property type="project" value="InterPro"/>
</dbReference>
<feature type="signal peptide" evidence="1">
    <location>
        <begin position="1"/>
        <end position="21"/>
    </location>
</feature>
<dbReference type="AlphaFoldDB" id="A0A2S9VH92"/>
<evidence type="ECO:0000256" key="1">
    <source>
        <dbReference type="SAM" id="SignalP"/>
    </source>
</evidence>
<dbReference type="EMBL" id="PVNP01000003">
    <property type="protein sequence ID" value="PRO75625.1"/>
    <property type="molecule type" value="Genomic_DNA"/>
</dbReference>
<sequence length="629" mass="67373">MKPLKFTLGLLASLALGACSASDPAGTQPTEPASTLTLRALPVAGESLKPVVINTLKGYLITSEAEGLIWASPEGQQISGFTDHIAQADWRLLPGSDNTIAIAAIDQNTSALHLVTLDTATGEFLLQTSLPSAIADRETLCLSRQDDTLHLFSSDARGLMSHYLLNTGENWQLTPIRQMMVGPDLSSCAVADENNSLLIAEEGTGIWHYSGNAEGENARNLDYFSTGPELESVAALADGRYFVVATDQPFIYERGQRNRQWPLATARELKSVSAAVAGDTLYLGAFDEASGELLAATLNDTAPASKATRKVYTLSADVQTAPVNRYGDAADDPAIWVNRLNPAASLVLGTDKKYGLNVYSLKGEQLQSLPVGRVNNVDVRYQIDTPAGKQDIAVASNRSSQTLSVYYISATGKVTHAGELPTTLSDVYGLCSGVIDGQLHTFINDTDGRYQQYAFTFTGDGPSAELVGEFNLPSQPEGCVVDDAREILYMGEEAAGIWQKALSQPLSAPNLIASVGEEVEADIEGMGIYTLEDKRYLVVSSQGNSRFAVYALDDGNRLLGTFRIGINGARQIDGVSETDGLEVTSTALGPQFPDGLMVVQDGRNVMPTAPQNFKLISGTKLAEFIRQNR</sequence>
<accession>A0A2S9VH92</accession>